<sequence length="185" mass="19710">MPPFTLTRAHILAAFAPLAETQNLAARAAFFSHVAPNVVWTVTGSAHALAGTRTSLRAHTDATFDRLGPRLCGPIQFNVVRVLVDAQPSPIAASSSSSSSPSSPSTSSPSTSSPSSSPSLSSLHPPENSGQWACVELRGVATRKASGKPYVNDYLWLTRWNHQGQIDHVRSYHDTMLAEEVLHGA</sequence>
<feature type="compositionally biased region" description="Low complexity" evidence="1">
    <location>
        <begin position="90"/>
        <end position="126"/>
    </location>
</feature>
<dbReference type="InterPro" id="IPR032710">
    <property type="entry name" value="NTF2-like_dom_sf"/>
</dbReference>
<evidence type="ECO:0000256" key="1">
    <source>
        <dbReference type="SAM" id="MobiDB-lite"/>
    </source>
</evidence>
<proteinExistence type="predicted"/>
<evidence type="ECO:0008006" key="5">
    <source>
        <dbReference type="Google" id="ProtNLM"/>
    </source>
</evidence>
<feature type="region of interest" description="Disordered" evidence="1">
    <location>
        <begin position="90"/>
        <end position="127"/>
    </location>
</feature>
<dbReference type="EMBL" id="NJEU01000120">
    <property type="protein sequence ID" value="PHH81439.1"/>
    <property type="molecule type" value="Genomic_DNA"/>
</dbReference>
<comment type="caution">
    <text evidence="3">The sequence shown here is derived from an EMBL/GenBank/DDBJ whole genome shotgun (WGS) entry which is preliminary data.</text>
</comment>
<accession>A0A2C5Y0J9</accession>
<dbReference type="Gene3D" id="3.10.450.50">
    <property type="match status" value="1"/>
</dbReference>
<gene>
    <name evidence="3" type="ORF">CDD82_786</name>
</gene>
<name>A0A2C5Y0J9_9HYPO</name>
<evidence type="ECO:0000313" key="4">
    <source>
        <dbReference type="Proteomes" id="UP000224854"/>
    </source>
</evidence>
<keyword evidence="4" id="KW-1185">Reference proteome</keyword>
<feature type="signal peptide" evidence="2">
    <location>
        <begin position="1"/>
        <end position="21"/>
    </location>
</feature>
<evidence type="ECO:0000313" key="3">
    <source>
        <dbReference type="EMBL" id="PHH81439.1"/>
    </source>
</evidence>
<dbReference type="OrthoDB" id="10264449at2759"/>
<protein>
    <recommendedName>
        <fullName evidence="5">SnoaL-like domain-containing protein</fullName>
    </recommendedName>
</protein>
<dbReference type="AlphaFoldDB" id="A0A2C5Y0J9"/>
<dbReference type="Proteomes" id="UP000224854">
    <property type="component" value="Unassembled WGS sequence"/>
</dbReference>
<feature type="chain" id="PRO_5012360957" description="SnoaL-like domain-containing protein" evidence="2">
    <location>
        <begin position="22"/>
        <end position="185"/>
    </location>
</feature>
<evidence type="ECO:0000256" key="2">
    <source>
        <dbReference type="SAM" id="SignalP"/>
    </source>
</evidence>
<reference evidence="3 4" key="1">
    <citation type="submission" date="2017-06" db="EMBL/GenBank/DDBJ databases">
        <title>Ant-infecting Ophiocordyceps genomes reveal a high diversity of potential behavioral manipulation genes and a possible major role for enterotoxins.</title>
        <authorList>
            <person name="De Bekker C."/>
            <person name="Evans H.C."/>
            <person name="Brachmann A."/>
            <person name="Hughes D.P."/>
        </authorList>
    </citation>
    <scope>NUCLEOTIDE SEQUENCE [LARGE SCALE GENOMIC DNA]</scope>
    <source>
        <strain evidence="3 4">1348a</strain>
    </source>
</reference>
<keyword evidence="2" id="KW-0732">Signal</keyword>
<dbReference type="SUPFAM" id="SSF54427">
    <property type="entry name" value="NTF2-like"/>
    <property type="match status" value="1"/>
</dbReference>
<organism evidence="3 4">
    <name type="scientific">Ophiocordyceps australis</name>
    <dbReference type="NCBI Taxonomy" id="1399860"/>
    <lineage>
        <taxon>Eukaryota</taxon>
        <taxon>Fungi</taxon>
        <taxon>Dikarya</taxon>
        <taxon>Ascomycota</taxon>
        <taxon>Pezizomycotina</taxon>
        <taxon>Sordariomycetes</taxon>
        <taxon>Hypocreomycetidae</taxon>
        <taxon>Hypocreales</taxon>
        <taxon>Ophiocordycipitaceae</taxon>
        <taxon>Ophiocordyceps</taxon>
    </lineage>
</organism>